<proteinExistence type="predicted"/>
<keyword evidence="3" id="KW-0808">Transferase</keyword>
<name>A0AAV8W5L4_9CUCU</name>
<evidence type="ECO:0000313" key="6">
    <source>
        <dbReference type="EMBL" id="KAJ8921629.1"/>
    </source>
</evidence>
<comment type="caution">
    <text evidence="6">The sequence shown here is derived from an EMBL/GenBank/DDBJ whole genome shotgun (WGS) entry which is preliminary data.</text>
</comment>
<dbReference type="EMBL" id="JANEYG010000009">
    <property type="protein sequence ID" value="KAJ8921629.1"/>
    <property type="molecule type" value="Genomic_DNA"/>
</dbReference>
<accession>A0AAV8W5L4</accession>
<feature type="coiled-coil region" evidence="5">
    <location>
        <begin position="20"/>
        <end position="72"/>
    </location>
</feature>
<dbReference type="Proteomes" id="UP001159042">
    <property type="component" value="Unassembled WGS sequence"/>
</dbReference>
<organism evidence="6 7">
    <name type="scientific">Exocentrus adspersus</name>
    <dbReference type="NCBI Taxonomy" id="1586481"/>
    <lineage>
        <taxon>Eukaryota</taxon>
        <taxon>Metazoa</taxon>
        <taxon>Ecdysozoa</taxon>
        <taxon>Arthropoda</taxon>
        <taxon>Hexapoda</taxon>
        <taxon>Insecta</taxon>
        <taxon>Pterygota</taxon>
        <taxon>Neoptera</taxon>
        <taxon>Endopterygota</taxon>
        <taxon>Coleoptera</taxon>
        <taxon>Polyphaga</taxon>
        <taxon>Cucujiformia</taxon>
        <taxon>Chrysomeloidea</taxon>
        <taxon>Cerambycidae</taxon>
        <taxon>Lamiinae</taxon>
        <taxon>Acanthocinini</taxon>
        <taxon>Exocentrus</taxon>
    </lineage>
</organism>
<keyword evidence="4" id="KW-0418">Kinase</keyword>
<dbReference type="GO" id="GO:0004674">
    <property type="term" value="F:protein serine/threonine kinase activity"/>
    <property type="evidence" value="ECO:0007669"/>
    <property type="project" value="UniProtKB-KW"/>
</dbReference>
<evidence type="ECO:0000313" key="7">
    <source>
        <dbReference type="Proteomes" id="UP001159042"/>
    </source>
</evidence>
<dbReference type="AlphaFoldDB" id="A0AAV8W5L4"/>
<reference evidence="6 7" key="1">
    <citation type="journal article" date="2023" name="Insect Mol. Biol.">
        <title>Genome sequencing provides insights into the evolution of gene families encoding plant cell wall-degrading enzymes in longhorned beetles.</title>
        <authorList>
            <person name="Shin N.R."/>
            <person name="Okamura Y."/>
            <person name="Kirsch R."/>
            <person name="Pauchet Y."/>
        </authorList>
    </citation>
    <scope>NUCLEOTIDE SEQUENCE [LARGE SCALE GENOMIC DNA]</scope>
    <source>
        <strain evidence="6">EAD_L_NR</strain>
    </source>
</reference>
<sequence length="149" mass="17592">MDYTHNLCLQYGCLFQEKEKKRYQAEQQRFELKHQRQLEELRAMSDATIKELEQLQNEKRKMLLEHETLKLKQREEAFSIELKEWKAKLKPRKQKLEEMFAQQLEEQERVYGPVTPLTLPSDLTDLNTDSCSRIGLGSTRSSLSSVSEG</sequence>
<evidence type="ECO:0000256" key="1">
    <source>
        <dbReference type="ARBA" id="ARBA00022527"/>
    </source>
</evidence>
<dbReference type="InterPro" id="IPR051585">
    <property type="entry name" value="STE20_Ser/Thr_Kinases"/>
</dbReference>
<keyword evidence="2" id="KW-0597">Phosphoprotein</keyword>
<evidence type="ECO:0000256" key="5">
    <source>
        <dbReference type="SAM" id="Coils"/>
    </source>
</evidence>
<keyword evidence="5" id="KW-0175">Coiled coil</keyword>
<dbReference type="PANTHER" id="PTHR46538">
    <property type="entry name" value="PROTEIN KINASE DOMAIN-CONTAINING PROTEIN"/>
    <property type="match status" value="1"/>
</dbReference>
<dbReference type="Pfam" id="PF12474">
    <property type="entry name" value="PKK"/>
    <property type="match status" value="1"/>
</dbReference>
<dbReference type="PANTHER" id="PTHR46538:SF3">
    <property type="entry name" value="PROTEIN KINASE DOMAIN-CONTAINING PROTEIN"/>
    <property type="match status" value="1"/>
</dbReference>
<evidence type="ECO:0000256" key="2">
    <source>
        <dbReference type="ARBA" id="ARBA00022553"/>
    </source>
</evidence>
<dbReference type="InterPro" id="IPR022165">
    <property type="entry name" value="PKK"/>
</dbReference>
<gene>
    <name evidence="6" type="ORF">NQ315_010538</name>
</gene>
<evidence type="ECO:0000256" key="3">
    <source>
        <dbReference type="ARBA" id="ARBA00022679"/>
    </source>
</evidence>
<keyword evidence="7" id="KW-1185">Reference proteome</keyword>
<protein>
    <submittedName>
        <fullName evidence="6">Uncharacterized protein</fullName>
    </submittedName>
</protein>
<evidence type="ECO:0000256" key="4">
    <source>
        <dbReference type="ARBA" id="ARBA00022777"/>
    </source>
</evidence>
<keyword evidence="1" id="KW-0723">Serine/threonine-protein kinase</keyword>